<evidence type="ECO:0000313" key="1">
    <source>
        <dbReference type="EMBL" id="MBB3045171.1"/>
    </source>
</evidence>
<comment type="caution">
    <text evidence="1">The sequence shown here is derived from an EMBL/GenBank/DDBJ whole genome shotgun (WGS) entry which is preliminary data.</text>
</comment>
<dbReference type="RefSeq" id="WP_183595176.1">
    <property type="nucleotide sequence ID" value="NZ_JACHWR010000005.1"/>
</dbReference>
<sequence>MARRTAYLHIGLPGSGGGFVETALVEHSESLTEMGVQHPTITDDEMFRAAVEIRRDHRAWGYRRREVEGTWAEICRRTRRGSGPILLSQELLAACTDDQAALLLDTLDGHEVHVVVTARRADAERHELADLARRWARAVGGAERVHVLVAPTYVEPRAWIWSALGELVGFDAARLPLPAPGLPPHLMRSLAQATGRDLDGDTPTEGEDQLWWASALLSATLVEVARLREQERALAERNAKLERKRRRPRRRLSDA</sequence>
<gene>
    <name evidence="1" type="ORF">FHU40_005024</name>
</gene>
<keyword evidence="2" id="KW-1185">Reference proteome</keyword>
<dbReference type="AlphaFoldDB" id="A0A7W4W0E4"/>
<organism evidence="1 2">
    <name type="scientific">Nocardioides soli</name>
    <dbReference type="NCBI Taxonomy" id="1036020"/>
    <lineage>
        <taxon>Bacteria</taxon>
        <taxon>Bacillati</taxon>
        <taxon>Actinomycetota</taxon>
        <taxon>Actinomycetes</taxon>
        <taxon>Propionibacteriales</taxon>
        <taxon>Nocardioidaceae</taxon>
        <taxon>Nocardioides</taxon>
    </lineage>
</organism>
<dbReference type="Proteomes" id="UP000589626">
    <property type="component" value="Unassembled WGS sequence"/>
</dbReference>
<evidence type="ECO:0008006" key="3">
    <source>
        <dbReference type="Google" id="ProtNLM"/>
    </source>
</evidence>
<dbReference type="EMBL" id="JACHWR010000005">
    <property type="protein sequence ID" value="MBB3045171.1"/>
    <property type="molecule type" value="Genomic_DNA"/>
</dbReference>
<reference evidence="1 2" key="1">
    <citation type="submission" date="2020-08" db="EMBL/GenBank/DDBJ databases">
        <title>Sequencing the genomes of 1000 actinobacteria strains.</title>
        <authorList>
            <person name="Klenk H.-P."/>
        </authorList>
    </citation>
    <scope>NUCLEOTIDE SEQUENCE [LARGE SCALE GENOMIC DNA]</scope>
    <source>
        <strain evidence="1 2">DSM 105498</strain>
    </source>
</reference>
<protein>
    <recommendedName>
        <fullName evidence="3">Sulfotransferase family protein</fullName>
    </recommendedName>
</protein>
<name>A0A7W4W0E4_9ACTN</name>
<evidence type="ECO:0000313" key="2">
    <source>
        <dbReference type="Proteomes" id="UP000589626"/>
    </source>
</evidence>
<accession>A0A7W4W0E4</accession>
<proteinExistence type="predicted"/>